<dbReference type="Proteomes" id="UP000011086">
    <property type="component" value="Unassembled WGS sequence"/>
</dbReference>
<dbReference type="EMBL" id="JH793215">
    <property type="protein sequence ID" value="ELQ33912.1"/>
    <property type="molecule type" value="Genomic_DNA"/>
</dbReference>
<protein>
    <submittedName>
        <fullName evidence="1">Uncharacterized protein</fullName>
    </submittedName>
</protein>
<sequence length="102" mass="11070">MGGRRVVICAYYGSQDQNPPLSTDKRAVRLGSYLFERALTEGKDLRFNEITLWTGIERAGGPGATCGSAIIGITRRGVSLRLVYRFTTPACRLSFTAPGVVS</sequence>
<reference evidence="1" key="1">
    <citation type="journal article" date="2012" name="PLoS Genet.">
        <title>Comparative analysis of the genomes of two field isolates of the rice blast fungus Magnaporthe oryzae.</title>
        <authorList>
            <person name="Xue M."/>
            <person name="Yang J."/>
            <person name="Li Z."/>
            <person name="Hu S."/>
            <person name="Yao N."/>
            <person name="Dean R.A."/>
            <person name="Zhao W."/>
            <person name="Shen M."/>
            <person name="Zhang H."/>
            <person name="Li C."/>
            <person name="Liu L."/>
            <person name="Cao L."/>
            <person name="Xu X."/>
            <person name="Xing Y."/>
            <person name="Hsiang T."/>
            <person name="Zhang Z."/>
            <person name="Xu J.R."/>
            <person name="Peng Y.L."/>
        </authorList>
    </citation>
    <scope>NUCLEOTIDE SEQUENCE</scope>
    <source>
        <strain evidence="1">Y34</strain>
    </source>
</reference>
<proteinExistence type="predicted"/>
<organism evidence="1">
    <name type="scientific">Pyricularia oryzae (strain Y34)</name>
    <name type="common">Rice blast fungus</name>
    <name type="synonym">Magnaporthe oryzae</name>
    <dbReference type="NCBI Taxonomy" id="1143189"/>
    <lineage>
        <taxon>Eukaryota</taxon>
        <taxon>Fungi</taxon>
        <taxon>Dikarya</taxon>
        <taxon>Ascomycota</taxon>
        <taxon>Pezizomycotina</taxon>
        <taxon>Sordariomycetes</taxon>
        <taxon>Sordariomycetidae</taxon>
        <taxon>Magnaporthales</taxon>
        <taxon>Pyriculariaceae</taxon>
        <taxon>Pyricularia</taxon>
    </lineage>
</organism>
<accession>A0AA97NPI7</accession>
<gene>
    <name evidence="1" type="ORF">OOU_Y34scaffold00846g1</name>
</gene>
<name>A0AA97NPI7_PYRO3</name>
<dbReference type="AlphaFoldDB" id="A0AA97NPI7"/>
<evidence type="ECO:0000313" key="1">
    <source>
        <dbReference type="EMBL" id="ELQ33912.1"/>
    </source>
</evidence>